<comment type="subcellular location">
    <subcellularLocation>
        <location evidence="2">Cell membrane</location>
        <topology evidence="2">Multi-pass membrane protein</topology>
    </subcellularLocation>
</comment>
<dbReference type="Proteomes" id="UP000031967">
    <property type="component" value="Unassembled WGS sequence"/>
</dbReference>
<keyword evidence="7" id="KW-0547">Nucleotide-binding</keyword>
<dbReference type="SMART" id="SM00304">
    <property type="entry name" value="HAMP"/>
    <property type="match status" value="1"/>
</dbReference>
<organism evidence="15 16">
    <name type="scientific">Gordoniibacillus kamchatkensis</name>
    <dbReference type="NCBI Taxonomy" id="1590651"/>
    <lineage>
        <taxon>Bacteria</taxon>
        <taxon>Bacillati</taxon>
        <taxon>Bacillota</taxon>
        <taxon>Bacilli</taxon>
        <taxon>Bacillales</taxon>
        <taxon>Paenibacillaceae</taxon>
        <taxon>Gordoniibacillus</taxon>
    </lineage>
</organism>
<evidence type="ECO:0000256" key="8">
    <source>
        <dbReference type="ARBA" id="ARBA00022777"/>
    </source>
</evidence>
<keyword evidence="12" id="KW-1133">Transmembrane helix</keyword>
<dbReference type="PANTHER" id="PTHR34220">
    <property type="entry name" value="SENSOR HISTIDINE KINASE YPDA"/>
    <property type="match status" value="1"/>
</dbReference>
<evidence type="ECO:0000313" key="15">
    <source>
        <dbReference type="EMBL" id="KIL39019.1"/>
    </source>
</evidence>
<sequence length="573" mass="65419">MKRFPGFSFSFGYKLMLSYLLLVMIPVVSIGYYAYTTSVQYVKEQTIQNVSGTLKQARDNIAEKMKVVERVDSQIHLDQALQHALNKKVEPWESYQTTSLNVIPRLEATLNLTSNDILVDLFLHNDTLPEIYFAAAGGEPLKGKRYQLFHFDRLEHVEWARAFQSSKEQSLWQQVEEDTNFGNVSLLRKMMDFNTVSPIGLMRITVKMDDLFGNLNFGGSGEGVSSYMAVTDEYNKPVYENKDNPLPNDWASRSGEFMQIREPIEGTNWKVTALVPLHELEKGANKVRNVTLLVCLISFAILVAISGFVSSYFSRHIKRVVFSLQSFQEGNFAKRIRYSGKDEFAQMAKAFNEMAENIEGLIQEVYVSNLRKKEAELEALQAQIKPHFLYNTLSSISRLARLGELEKLHKMVSGLATFYRLTLNQGKAIIPIREEIRQVQSYIDIQKIKHIDRLEVSYDIPISVWEYDTVKLILQPFVENALEHAMYDDRLHIRIVAYQDEGTIVLKVIDNGVGMNAETMSNIFANQDRSIGYGIRNVNERIKLQFGESFGVTLHSGPGIGTTVRIVIPLYKE</sequence>
<keyword evidence="10" id="KW-0902">Two-component regulatory system</keyword>
<dbReference type="InterPro" id="IPR050640">
    <property type="entry name" value="Bact_2-comp_sensor_kinase"/>
</dbReference>
<evidence type="ECO:0000256" key="12">
    <source>
        <dbReference type="SAM" id="Phobius"/>
    </source>
</evidence>
<dbReference type="InterPro" id="IPR010559">
    <property type="entry name" value="Sig_transdc_His_kin_internal"/>
</dbReference>
<name>A0ABR5ADC2_9BACL</name>
<dbReference type="PROSITE" id="PS50885">
    <property type="entry name" value="HAMP"/>
    <property type="match status" value="1"/>
</dbReference>
<dbReference type="Pfam" id="PF02518">
    <property type="entry name" value="HATPase_c"/>
    <property type="match status" value="1"/>
</dbReference>
<evidence type="ECO:0000313" key="16">
    <source>
        <dbReference type="Proteomes" id="UP000031967"/>
    </source>
</evidence>
<accession>A0ABR5ADC2</accession>
<dbReference type="SMART" id="SM00387">
    <property type="entry name" value="HATPase_c"/>
    <property type="match status" value="1"/>
</dbReference>
<evidence type="ECO:0000259" key="14">
    <source>
        <dbReference type="PROSITE" id="PS50885"/>
    </source>
</evidence>
<keyword evidence="4" id="KW-1003">Cell membrane</keyword>
<keyword evidence="9" id="KW-0067">ATP-binding</keyword>
<protein>
    <recommendedName>
        <fullName evidence="3">histidine kinase</fullName>
        <ecNumber evidence="3">2.7.13.3</ecNumber>
    </recommendedName>
</protein>
<feature type="transmembrane region" description="Helical" evidence="12">
    <location>
        <begin position="290"/>
        <end position="313"/>
    </location>
</feature>
<evidence type="ECO:0000256" key="2">
    <source>
        <dbReference type="ARBA" id="ARBA00004651"/>
    </source>
</evidence>
<proteinExistence type="predicted"/>
<dbReference type="EMBL" id="JXAK01000045">
    <property type="protein sequence ID" value="KIL39019.1"/>
    <property type="molecule type" value="Genomic_DNA"/>
</dbReference>
<dbReference type="SUPFAM" id="SSF55874">
    <property type="entry name" value="ATPase domain of HSP90 chaperone/DNA topoisomerase II/histidine kinase"/>
    <property type="match status" value="1"/>
</dbReference>
<keyword evidence="12" id="KW-0812">Transmembrane</keyword>
<dbReference type="Pfam" id="PF00672">
    <property type="entry name" value="HAMP"/>
    <property type="match status" value="1"/>
</dbReference>
<evidence type="ECO:0000256" key="10">
    <source>
        <dbReference type="ARBA" id="ARBA00023012"/>
    </source>
</evidence>
<dbReference type="Gene3D" id="6.10.340.10">
    <property type="match status" value="1"/>
</dbReference>
<reference evidence="15 16" key="1">
    <citation type="submission" date="2014-12" db="EMBL/GenBank/DDBJ databases">
        <title>Draft genome sequence of Paenibacillus kamchatkensis strain B-2647.</title>
        <authorList>
            <person name="Karlyshev A.V."/>
            <person name="Kudryashova E.B."/>
        </authorList>
    </citation>
    <scope>NUCLEOTIDE SEQUENCE [LARGE SCALE GENOMIC DNA]</scope>
    <source>
        <strain evidence="15 16">VKM B-2647</strain>
    </source>
</reference>
<dbReference type="SUPFAM" id="SSF158472">
    <property type="entry name" value="HAMP domain-like"/>
    <property type="match status" value="1"/>
</dbReference>
<dbReference type="InterPro" id="IPR005467">
    <property type="entry name" value="His_kinase_dom"/>
</dbReference>
<dbReference type="Gene3D" id="3.30.565.10">
    <property type="entry name" value="Histidine kinase-like ATPase, C-terminal domain"/>
    <property type="match status" value="1"/>
</dbReference>
<dbReference type="CDD" id="cd06225">
    <property type="entry name" value="HAMP"/>
    <property type="match status" value="1"/>
</dbReference>
<feature type="domain" description="HAMP" evidence="14">
    <location>
        <begin position="311"/>
        <end position="363"/>
    </location>
</feature>
<dbReference type="RefSeq" id="WP_041049922.1">
    <property type="nucleotide sequence ID" value="NZ_JXAK01000045.1"/>
</dbReference>
<dbReference type="EC" id="2.7.13.3" evidence="3"/>
<gene>
    <name evidence="15" type="ORF">SD70_22590</name>
</gene>
<keyword evidence="11 12" id="KW-0472">Membrane</keyword>
<evidence type="ECO:0000256" key="6">
    <source>
        <dbReference type="ARBA" id="ARBA00022679"/>
    </source>
</evidence>
<keyword evidence="5" id="KW-0597">Phosphoprotein</keyword>
<evidence type="ECO:0000256" key="11">
    <source>
        <dbReference type="ARBA" id="ARBA00023136"/>
    </source>
</evidence>
<dbReference type="InterPro" id="IPR036890">
    <property type="entry name" value="HATPase_C_sf"/>
</dbReference>
<keyword evidence="6" id="KW-0808">Transferase</keyword>
<dbReference type="PANTHER" id="PTHR34220:SF7">
    <property type="entry name" value="SENSOR HISTIDINE KINASE YPDA"/>
    <property type="match status" value="1"/>
</dbReference>
<feature type="domain" description="Histidine kinase" evidence="13">
    <location>
        <begin position="473"/>
        <end position="572"/>
    </location>
</feature>
<feature type="transmembrane region" description="Helical" evidence="12">
    <location>
        <begin position="12"/>
        <end position="35"/>
    </location>
</feature>
<evidence type="ECO:0000256" key="3">
    <source>
        <dbReference type="ARBA" id="ARBA00012438"/>
    </source>
</evidence>
<keyword evidence="8" id="KW-0418">Kinase</keyword>
<dbReference type="Pfam" id="PF06580">
    <property type="entry name" value="His_kinase"/>
    <property type="match status" value="1"/>
</dbReference>
<evidence type="ECO:0000256" key="9">
    <source>
        <dbReference type="ARBA" id="ARBA00022840"/>
    </source>
</evidence>
<comment type="catalytic activity">
    <reaction evidence="1">
        <text>ATP + protein L-histidine = ADP + protein N-phospho-L-histidine.</text>
        <dbReference type="EC" id="2.7.13.3"/>
    </reaction>
</comment>
<keyword evidence="16" id="KW-1185">Reference proteome</keyword>
<dbReference type="InterPro" id="IPR003660">
    <property type="entry name" value="HAMP_dom"/>
</dbReference>
<evidence type="ECO:0000256" key="7">
    <source>
        <dbReference type="ARBA" id="ARBA00022741"/>
    </source>
</evidence>
<comment type="caution">
    <text evidence="15">The sequence shown here is derived from an EMBL/GenBank/DDBJ whole genome shotgun (WGS) entry which is preliminary data.</text>
</comment>
<dbReference type="PROSITE" id="PS50109">
    <property type="entry name" value="HIS_KIN"/>
    <property type="match status" value="1"/>
</dbReference>
<dbReference type="InterPro" id="IPR003594">
    <property type="entry name" value="HATPase_dom"/>
</dbReference>
<evidence type="ECO:0000259" key="13">
    <source>
        <dbReference type="PROSITE" id="PS50109"/>
    </source>
</evidence>
<evidence type="ECO:0000256" key="5">
    <source>
        <dbReference type="ARBA" id="ARBA00022553"/>
    </source>
</evidence>
<evidence type="ECO:0000256" key="4">
    <source>
        <dbReference type="ARBA" id="ARBA00022475"/>
    </source>
</evidence>
<evidence type="ECO:0000256" key="1">
    <source>
        <dbReference type="ARBA" id="ARBA00000085"/>
    </source>
</evidence>